<gene>
    <name evidence="8" type="ORF">H9661_04880</name>
</gene>
<feature type="domain" description="Metalloenzyme" evidence="7">
    <location>
        <begin position="17"/>
        <end position="321"/>
    </location>
</feature>
<evidence type="ECO:0000256" key="4">
    <source>
        <dbReference type="ARBA" id="ARBA00005524"/>
    </source>
</evidence>
<dbReference type="Pfam" id="PF01676">
    <property type="entry name" value="Metalloenzyme"/>
    <property type="match status" value="1"/>
</dbReference>
<sequence length="332" mass="37558">MSVIMVVIDGALSSDYNVCENIKKIKLSGSINNTPQGMEVNSLTCIMNMLGIPYKKIPKGRAYLEAIALGESIKDNDLILRCNDIKIKNGRLASSNEVSSKDISKISNFKLIDMGSYKNLLIVRDGRKFYKSLKTFEPHQNIGELITEILPSCENLEFTNFLMKLIYKYNLYPWGQSVKEEFPSFYSLHNINGAVVCKTEIVKGIGRTIKMFTPDLPGTTADVDTDLNIKAKTALELSFKYDFVLLHINGGDESAHRRNIDEKLNFMKKIDCEVIGYLIRNLKKDTSLIVTSDHGTSSENGEHINDCVKYYIYNNNVETQKWINRNCSFQGS</sequence>
<dbReference type="SUPFAM" id="SSF53649">
    <property type="entry name" value="Alkaline phosphatase-like"/>
    <property type="match status" value="1"/>
</dbReference>
<comment type="catalytic activity">
    <reaction evidence="1">
        <text>(2R)-2-phosphoglycerate = (2R)-3-phosphoglycerate</text>
        <dbReference type="Rhea" id="RHEA:15901"/>
        <dbReference type="ChEBI" id="CHEBI:58272"/>
        <dbReference type="ChEBI" id="CHEBI:58289"/>
        <dbReference type="EC" id="5.4.2.12"/>
    </reaction>
</comment>
<comment type="caution">
    <text evidence="8">The sequence shown here is derived from an EMBL/GenBank/DDBJ whole genome shotgun (WGS) entry which is preliminary data.</text>
</comment>
<evidence type="ECO:0000313" key="8">
    <source>
        <dbReference type="EMBL" id="MBD7910689.1"/>
    </source>
</evidence>
<evidence type="ECO:0000256" key="1">
    <source>
        <dbReference type="ARBA" id="ARBA00000370"/>
    </source>
</evidence>
<dbReference type="Proteomes" id="UP000627781">
    <property type="component" value="Unassembled WGS sequence"/>
</dbReference>
<comment type="pathway">
    <text evidence="3">Carbohydrate degradation.</text>
</comment>
<dbReference type="Gene3D" id="3.40.720.10">
    <property type="entry name" value="Alkaline Phosphatase, subunit A"/>
    <property type="match status" value="1"/>
</dbReference>
<comment type="function">
    <text evidence="2">Catalyzes the interconversion of 2-phosphoglycerate and 3-phosphoglycerate.</text>
</comment>
<evidence type="ECO:0000313" key="9">
    <source>
        <dbReference type="Proteomes" id="UP000627781"/>
    </source>
</evidence>
<dbReference type="InterPro" id="IPR004456">
    <property type="entry name" value="Pglycerate_mutase_ApgM"/>
</dbReference>
<dbReference type="Pfam" id="PF10143">
    <property type="entry name" value="PhosphMutase"/>
    <property type="match status" value="1"/>
</dbReference>
<dbReference type="EMBL" id="JACSRA010000005">
    <property type="protein sequence ID" value="MBD7910689.1"/>
    <property type="molecule type" value="Genomic_DNA"/>
</dbReference>
<evidence type="ECO:0000256" key="5">
    <source>
        <dbReference type="ARBA" id="ARBA00023152"/>
    </source>
</evidence>
<name>A0ABR8PRH0_9CLOT</name>
<evidence type="ECO:0000256" key="6">
    <source>
        <dbReference type="ARBA" id="ARBA00023235"/>
    </source>
</evidence>
<keyword evidence="5" id="KW-0324">Glycolysis</keyword>
<keyword evidence="6" id="KW-0413">Isomerase</keyword>
<protein>
    <submittedName>
        <fullName evidence="8">Alkaline phosphatase family protein</fullName>
    </submittedName>
</protein>
<organism evidence="8 9">
    <name type="scientific">Clostridium cibarium</name>
    <dbReference type="NCBI Taxonomy" id="2762247"/>
    <lineage>
        <taxon>Bacteria</taxon>
        <taxon>Bacillati</taxon>
        <taxon>Bacillota</taxon>
        <taxon>Clostridia</taxon>
        <taxon>Eubacteriales</taxon>
        <taxon>Clostridiaceae</taxon>
        <taxon>Clostridium</taxon>
    </lineage>
</organism>
<dbReference type="PANTHER" id="PTHR31209:SF0">
    <property type="entry name" value="METALLOENZYME DOMAIN-CONTAINING PROTEIN"/>
    <property type="match status" value="1"/>
</dbReference>
<evidence type="ECO:0000259" key="7">
    <source>
        <dbReference type="Pfam" id="PF01676"/>
    </source>
</evidence>
<accession>A0ABR8PRH0</accession>
<reference evidence="8 9" key="1">
    <citation type="submission" date="2020-08" db="EMBL/GenBank/DDBJ databases">
        <title>A Genomic Blueprint of the Chicken Gut Microbiome.</title>
        <authorList>
            <person name="Gilroy R."/>
            <person name="Ravi A."/>
            <person name="Getino M."/>
            <person name="Pursley I."/>
            <person name="Horton D.L."/>
            <person name="Alikhan N.-F."/>
            <person name="Baker D."/>
            <person name="Gharbi K."/>
            <person name="Hall N."/>
            <person name="Watson M."/>
            <person name="Adriaenssens E.M."/>
            <person name="Foster-Nyarko E."/>
            <person name="Jarju S."/>
            <person name="Secka A."/>
            <person name="Antonio M."/>
            <person name="Oren A."/>
            <person name="Chaudhuri R."/>
            <person name="La Ragione R.M."/>
            <person name="Hildebrand F."/>
            <person name="Pallen M.J."/>
        </authorList>
    </citation>
    <scope>NUCLEOTIDE SEQUENCE [LARGE SCALE GENOMIC DNA]</scope>
    <source>
        <strain evidence="8 9">Sa3CVN1</strain>
    </source>
</reference>
<keyword evidence="9" id="KW-1185">Reference proteome</keyword>
<dbReference type="InterPro" id="IPR017850">
    <property type="entry name" value="Alkaline_phosphatase_core_sf"/>
</dbReference>
<comment type="similarity">
    <text evidence="4">Belongs to the BPG-independent phosphoglycerate mutase family. A-PGAM subfamily.</text>
</comment>
<dbReference type="InterPro" id="IPR006124">
    <property type="entry name" value="Metalloenzyme"/>
</dbReference>
<dbReference type="RefSeq" id="WP_191767835.1">
    <property type="nucleotide sequence ID" value="NZ_JACSRA010000005.1"/>
</dbReference>
<proteinExistence type="inferred from homology"/>
<evidence type="ECO:0000256" key="2">
    <source>
        <dbReference type="ARBA" id="ARBA00002315"/>
    </source>
</evidence>
<dbReference type="PANTHER" id="PTHR31209">
    <property type="entry name" value="COFACTOR-INDEPENDENT PHOSPHOGLYCERATE MUTASE"/>
    <property type="match status" value="1"/>
</dbReference>
<evidence type="ECO:0000256" key="3">
    <source>
        <dbReference type="ARBA" id="ARBA00004921"/>
    </source>
</evidence>